<dbReference type="Gene3D" id="1.25.40.10">
    <property type="entry name" value="Tetratricopeptide repeat domain"/>
    <property type="match status" value="1"/>
</dbReference>
<name>A0A553PI85_TIGCA</name>
<dbReference type="Proteomes" id="UP000318571">
    <property type="component" value="Chromosome 5"/>
</dbReference>
<dbReference type="AlphaFoldDB" id="A0A553PI85"/>
<gene>
    <name evidence="2" type="ORF">TCAL_07919</name>
</gene>
<dbReference type="GO" id="GO:0008276">
    <property type="term" value="F:protein methyltransferase activity"/>
    <property type="evidence" value="ECO:0007669"/>
    <property type="project" value="UniProtKB-ARBA"/>
</dbReference>
<dbReference type="InterPro" id="IPR001214">
    <property type="entry name" value="SET_dom"/>
</dbReference>
<evidence type="ECO:0000313" key="2">
    <source>
        <dbReference type="EMBL" id="TRY77387.1"/>
    </source>
</evidence>
<dbReference type="Pfam" id="PF00856">
    <property type="entry name" value="SET"/>
    <property type="match status" value="1"/>
</dbReference>
<dbReference type="GO" id="GO:0008170">
    <property type="term" value="F:N-methyltransferase activity"/>
    <property type="evidence" value="ECO:0007669"/>
    <property type="project" value="UniProtKB-ARBA"/>
</dbReference>
<feature type="domain" description="SET" evidence="1">
    <location>
        <begin position="2"/>
        <end position="218"/>
    </location>
</feature>
<protein>
    <recommendedName>
        <fullName evidence="1">SET domain-containing protein</fullName>
    </recommendedName>
</protein>
<organism evidence="2 3">
    <name type="scientific">Tigriopus californicus</name>
    <name type="common">Marine copepod</name>
    <dbReference type="NCBI Taxonomy" id="6832"/>
    <lineage>
        <taxon>Eukaryota</taxon>
        <taxon>Metazoa</taxon>
        <taxon>Ecdysozoa</taxon>
        <taxon>Arthropoda</taxon>
        <taxon>Crustacea</taxon>
        <taxon>Multicrustacea</taxon>
        <taxon>Hexanauplia</taxon>
        <taxon>Copepoda</taxon>
        <taxon>Harpacticoida</taxon>
        <taxon>Harpacticidae</taxon>
        <taxon>Tigriopus</taxon>
    </lineage>
</organism>
<keyword evidence="3" id="KW-1185">Reference proteome</keyword>
<dbReference type="GO" id="GO:0008757">
    <property type="term" value="F:S-adenosylmethionine-dependent methyltransferase activity"/>
    <property type="evidence" value="ECO:0007669"/>
    <property type="project" value="UniProtKB-ARBA"/>
</dbReference>
<evidence type="ECO:0000313" key="3">
    <source>
        <dbReference type="Proteomes" id="UP000318571"/>
    </source>
</evidence>
<dbReference type="PANTHER" id="PTHR46455:SF5">
    <property type="entry name" value="SET AND MYND DOMAIN CONTAINING, ARTHROPOD-SPECIFIC, MEMBER 4, ISOFORM A"/>
    <property type="match status" value="1"/>
</dbReference>
<accession>A0A553PI85</accession>
<proteinExistence type="predicted"/>
<dbReference type="InterPro" id="IPR053010">
    <property type="entry name" value="SET_SmydA-8"/>
</dbReference>
<dbReference type="Gene3D" id="2.170.270.10">
    <property type="entry name" value="SET domain"/>
    <property type="match status" value="1"/>
</dbReference>
<dbReference type="STRING" id="6832.A0A553PI85"/>
<dbReference type="SUPFAM" id="SSF82199">
    <property type="entry name" value="SET domain"/>
    <property type="match status" value="1"/>
</dbReference>
<dbReference type="EMBL" id="VCGU01000004">
    <property type="protein sequence ID" value="TRY77387.1"/>
    <property type="molecule type" value="Genomic_DNA"/>
</dbReference>
<dbReference type="InterPro" id="IPR011990">
    <property type="entry name" value="TPR-like_helical_dom_sf"/>
</dbReference>
<dbReference type="InterPro" id="IPR046341">
    <property type="entry name" value="SET_dom_sf"/>
</dbReference>
<reference evidence="2 3" key="1">
    <citation type="journal article" date="2018" name="Nat. Ecol. Evol.">
        <title>Genomic signatures of mitonuclear coevolution across populations of Tigriopus californicus.</title>
        <authorList>
            <person name="Barreto F.S."/>
            <person name="Watson E.T."/>
            <person name="Lima T.G."/>
            <person name="Willett C.S."/>
            <person name="Edmands S."/>
            <person name="Li W."/>
            <person name="Burton R.S."/>
        </authorList>
    </citation>
    <scope>NUCLEOTIDE SEQUENCE [LARGE SCALE GENOMIC DNA]</scope>
    <source>
        <strain evidence="2 3">San Diego</strain>
    </source>
</reference>
<evidence type="ECO:0000259" key="1">
    <source>
        <dbReference type="PROSITE" id="PS50280"/>
    </source>
</evidence>
<dbReference type="PANTHER" id="PTHR46455">
    <property type="entry name" value="SET AND MYND DOMAIN CONTAINING, ARTHROPOD-SPECIFIC, MEMBER 4, ISOFORM A"/>
    <property type="match status" value="1"/>
</dbReference>
<sequence>MKSTRVFAIQERSGAGRALISTKTLASQELVLGEKPAFISPHLSLFTSSPYKNICPSCYGIHNEDPRSVCANCTDDERLQQFFDLGLTPLQASICQAVVTLAELRKRRSKKVDTLMTRDVQDDELSIKICQALVPICAQSNIKMVHIRDALGVLATNGVKVQRSSQFLPCVALYSNFSMANHSCLSNCNYMYDPDTFEIELRTKTVVPKNRELTITYLHPMMTTQERREATQTKWGFTCMCNRCCDATELGTFAGSIWCQLCGVGVMSALSPRCPDSTWCCGSCRFEMPSSAVNQLLKALAEGNISEQTNDVGDLKDTIFKLEETLWRSSQFLHWNHAMILNLEYRLMHHLAALDKIPQRTQTQTNSAPNVDAKLPRPFWERRLQIGLHLLEVVGQVDRGKTKWRGMVLQDVVISTMELAKRDVQNGSISKEVFKAKVNKSIQYTHEAVICLNNERMSVPSLFNERMSFIKLENEEVHNTEEEQCFLCGKQNKTGSDDVPLQQCASCQKI</sequence>
<comment type="caution">
    <text evidence="2">The sequence shown here is derived from an EMBL/GenBank/DDBJ whole genome shotgun (WGS) entry which is preliminary data.</text>
</comment>
<dbReference type="PROSITE" id="PS50280">
    <property type="entry name" value="SET"/>
    <property type="match status" value="1"/>
</dbReference>
<dbReference type="CDD" id="cd20071">
    <property type="entry name" value="SET_SMYD"/>
    <property type="match status" value="1"/>
</dbReference>